<dbReference type="STRING" id="1871336.BBG48_08120"/>
<evidence type="ECO:0000256" key="4">
    <source>
        <dbReference type="ARBA" id="ARBA00022490"/>
    </source>
</evidence>
<keyword evidence="10 12" id="KW-0234">DNA repair</keyword>
<dbReference type="PANTHER" id="PTHR32182:SF0">
    <property type="entry name" value="DNA REPLICATION AND REPAIR PROTEIN RECF"/>
    <property type="match status" value="1"/>
</dbReference>
<evidence type="ECO:0000259" key="14">
    <source>
        <dbReference type="Pfam" id="PF02463"/>
    </source>
</evidence>
<dbReference type="GO" id="GO:0000731">
    <property type="term" value="P:DNA synthesis involved in DNA repair"/>
    <property type="evidence" value="ECO:0007669"/>
    <property type="project" value="TreeGrafter"/>
</dbReference>
<dbReference type="GO" id="GO:0006302">
    <property type="term" value="P:double-strand break repair"/>
    <property type="evidence" value="ECO:0007669"/>
    <property type="project" value="TreeGrafter"/>
</dbReference>
<evidence type="ECO:0000256" key="2">
    <source>
        <dbReference type="ARBA" id="ARBA00008016"/>
    </source>
</evidence>
<keyword evidence="9 12" id="KW-0238">DNA-binding</keyword>
<dbReference type="EMBL" id="MBEW02000032">
    <property type="protein sequence ID" value="RDY20512.1"/>
    <property type="molecule type" value="Genomic_DNA"/>
</dbReference>
<dbReference type="InterPro" id="IPR003395">
    <property type="entry name" value="RecF/RecN/SMC_N"/>
</dbReference>
<dbReference type="SUPFAM" id="SSF52540">
    <property type="entry name" value="P-loop containing nucleoside triphosphate hydrolases"/>
    <property type="match status" value="1"/>
</dbReference>
<dbReference type="GO" id="GO:0005524">
    <property type="term" value="F:ATP binding"/>
    <property type="evidence" value="ECO:0007669"/>
    <property type="project" value="UniProtKB-UniRule"/>
</dbReference>
<keyword evidence="6 12" id="KW-0547">Nucleotide-binding</keyword>
<dbReference type="GO" id="GO:0003697">
    <property type="term" value="F:single-stranded DNA binding"/>
    <property type="evidence" value="ECO:0007669"/>
    <property type="project" value="UniProtKB-UniRule"/>
</dbReference>
<dbReference type="GO" id="GO:0009432">
    <property type="term" value="P:SOS response"/>
    <property type="evidence" value="ECO:0007669"/>
    <property type="project" value="UniProtKB-UniRule"/>
</dbReference>
<name>A0A371IJ53_9FIRM</name>
<dbReference type="PANTHER" id="PTHR32182">
    <property type="entry name" value="DNA REPLICATION AND REPAIR PROTEIN RECF"/>
    <property type="match status" value="1"/>
</dbReference>
<dbReference type="Gene3D" id="1.20.1050.90">
    <property type="entry name" value="RecF/RecN/SMC, N-terminal domain"/>
    <property type="match status" value="1"/>
</dbReference>
<dbReference type="Gene3D" id="3.40.50.300">
    <property type="entry name" value="P-loop containing nucleotide triphosphate hydrolases"/>
    <property type="match status" value="1"/>
</dbReference>
<reference evidence="15 16" key="1">
    <citation type="journal article" date="2016" name="Genome Announc.">
        <title>Draft Genome Sequence of Criibacterium bergeronii gen. nov., sp. nov., Strain CCRI-22567T, Isolated from a Vaginal Sample from a Woman with Bacterial Vaginosis.</title>
        <authorList>
            <person name="Maheux A.F."/>
            <person name="Berube E."/>
            <person name="Boudreau D.K."/>
            <person name="Raymond F."/>
            <person name="Corbeil J."/>
            <person name="Roy P.H."/>
            <person name="Boissinot M."/>
            <person name="Omar R.F."/>
        </authorList>
    </citation>
    <scope>NUCLEOTIDE SEQUENCE [LARGE SCALE GENOMIC DNA]</scope>
    <source>
        <strain evidence="15 16">CCRI-22567</strain>
    </source>
</reference>
<evidence type="ECO:0000256" key="6">
    <source>
        <dbReference type="ARBA" id="ARBA00022741"/>
    </source>
</evidence>
<dbReference type="AlphaFoldDB" id="A0A371IJ53"/>
<dbReference type="NCBIfam" id="TIGR00611">
    <property type="entry name" value="recf"/>
    <property type="match status" value="1"/>
</dbReference>
<dbReference type="InterPro" id="IPR042174">
    <property type="entry name" value="RecF_2"/>
</dbReference>
<protein>
    <recommendedName>
        <fullName evidence="3 12">DNA replication and repair protein RecF</fullName>
    </recommendedName>
</protein>
<dbReference type="PROSITE" id="PS00618">
    <property type="entry name" value="RECF_2"/>
    <property type="match status" value="1"/>
</dbReference>
<evidence type="ECO:0000256" key="9">
    <source>
        <dbReference type="ARBA" id="ARBA00023125"/>
    </source>
</evidence>
<evidence type="ECO:0000313" key="15">
    <source>
        <dbReference type="EMBL" id="RDY20512.1"/>
    </source>
</evidence>
<comment type="function">
    <text evidence="12 13">The RecF protein is involved in DNA metabolism; it is required for DNA replication and normal SOS inducibility. RecF binds preferentially to single-stranded, linear DNA. It also seems to bind ATP.</text>
</comment>
<evidence type="ECO:0000256" key="7">
    <source>
        <dbReference type="ARBA" id="ARBA00022763"/>
    </source>
</evidence>
<feature type="domain" description="RecF/RecN/SMC N-terminal" evidence="14">
    <location>
        <begin position="3"/>
        <end position="332"/>
    </location>
</feature>
<evidence type="ECO:0000256" key="5">
    <source>
        <dbReference type="ARBA" id="ARBA00022705"/>
    </source>
</evidence>
<gene>
    <name evidence="12" type="primary">recF</name>
    <name evidence="15" type="ORF">BBG48_009655</name>
</gene>
<dbReference type="Proteomes" id="UP000093352">
    <property type="component" value="Unassembled WGS sequence"/>
</dbReference>
<keyword evidence="5 12" id="KW-0235">DNA replication</keyword>
<dbReference type="InterPro" id="IPR018078">
    <property type="entry name" value="DNA-binding_RecF_CS"/>
</dbReference>
<evidence type="ECO:0000256" key="13">
    <source>
        <dbReference type="RuleBase" id="RU000578"/>
    </source>
</evidence>
<evidence type="ECO:0000256" key="12">
    <source>
        <dbReference type="HAMAP-Rule" id="MF_00365"/>
    </source>
</evidence>
<dbReference type="GO" id="GO:0006260">
    <property type="term" value="P:DNA replication"/>
    <property type="evidence" value="ECO:0007669"/>
    <property type="project" value="UniProtKB-UniRule"/>
</dbReference>
<evidence type="ECO:0000313" key="16">
    <source>
        <dbReference type="Proteomes" id="UP000093352"/>
    </source>
</evidence>
<comment type="caution">
    <text evidence="15">The sequence shown here is derived from an EMBL/GenBank/DDBJ whole genome shotgun (WGS) entry which is preliminary data.</text>
</comment>
<dbReference type="Pfam" id="PF02463">
    <property type="entry name" value="SMC_N"/>
    <property type="match status" value="1"/>
</dbReference>
<keyword evidence="7 12" id="KW-0227">DNA damage</keyword>
<dbReference type="InterPro" id="IPR001238">
    <property type="entry name" value="DNA-binding_RecF"/>
</dbReference>
<sequence length="358" mass="40833">MIIENLAVKDFRNYEYLELEFGKNVNIIYGQNGQGKTNIVEAIHFLSFSKSFRTKMDNDVIKFGKDTAYIRGTANENTPKTIDIRLSNGKKKAINVNSVPILKISDLMGVLNTVVFVPEDIKIVSDSPTYRRNFMDKEISQLKPVYYNLLLDYTKILKNKNILLKSETADQYLLDIYDEQLSGLMEKIINYREKFIADLSKIAANIHLSVSSNKEHLTLNYKPDLPSKNKSDIIAHLKASRKHDLFSGTSRSGIHKDDIEIKIGDIDLRKYGSQGQKKTAVVAIKLSEINIIENQTNSKPVVILDDIFSELDSLRKNAIINYLQDTQTFITTANTIDDIDGFKDIKYFYVQDAKVKQN</sequence>
<organism evidence="15 16">
    <name type="scientific">Criibacterium bergeronii</name>
    <dbReference type="NCBI Taxonomy" id="1871336"/>
    <lineage>
        <taxon>Bacteria</taxon>
        <taxon>Bacillati</taxon>
        <taxon>Bacillota</taxon>
        <taxon>Clostridia</taxon>
        <taxon>Peptostreptococcales</taxon>
        <taxon>Filifactoraceae</taxon>
        <taxon>Criibacterium</taxon>
    </lineage>
</organism>
<dbReference type="GO" id="GO:0005737">
    <property type="term" value="C:cytoplasm"/>
    <property type="evidence" value="ECO:0007669"/>
    <property type="project" value="UniProtKB-SubCell"/>
</dbReference>
<dbReference type="InterPro" id="IPR027417">
    <property type="entry name" value="P-loop_NTPase"/>
</dbReference>
<evidence type="ECO:0000256" key="3">
    <source>
        <dbReference type="ARBA" id="ARBA00020170"/>
    </source>
</evidence>
<dbReference type="PROSITE" id="PS00617">
    <property type="entry name" value="RECF_1"/>
    <property type="match status" value="1"/>
</dbReference>
<dbReference type="HAMAP" id="MF_00365">
    <property type="entry name" value="RecF"/>
    <property type="match status" value="1"/>
</dbReference>
<keyword evidence="11 12" id="KW-0742">SOS response</keyword>
<evidence type="ECO:0000256" key="1">
    <source>
        <dbReference type="ARBA" id="ARBA00004496"/>
    </source>
</evidence>
<proteinExistence type="inferred from homology"/>
<dbReference type="RefSeq" id="WP_068912068.1">
    <property type="nucleotide sequence ID" value="NZ_MBEW02000032.1"/>
</dbReference>
<comment type="similarity">
    <text evidence="2 12 13">Belongs to the RecF family.</text>
</comment>
<keyword evidence="4 12" id="KW-0963">Cytoplasm</keyword>
<evidence type="ECO:0000256" key="8">
    <source>
        <dbReference type="ARBA" id="ARBA00022840"/>
    </source>
</evidence>
<keyword evidence="8 12" id="KW-0067">ATP-binding</keyword>
<evidence type="ECO:0000256" key="11">
    <source>
        <dbReference type="ARBA" id="ARBA00023236"/>
    </source>
</evidence>
<accession>A0A371IJ53</accession>
<feature type="binding site" evidence="12">
    <location>
        <begin position="30"/>
        <end position="37"/>
    </location>
    <ligand>
        <name>ATP</name>
        <dbReference type="ChEBI" id="CHEBI:30616"/>
    </ligand>
</feature>
<comment type="subcellular location">
    <subcellularLocation>
        <location evidence="1 12 13">Cytoplasm</location>
    </subcellularLocation>
</comment>
<evidence type="ECO:0000256" key="10">
    <source>
        <dbReference type="ARBA" id="ARBA00023204"/>
    </source>
</evidence>
<keyword evidence="16" id="KW-1185">Reference proteome</keyword>